<dbReference type="InterPro" id="IPR018392">
    <property type="entry name" value="LysM"/>
</dbReference>
<organism evidence="3">
    <name type="scientific">marine metagenome</name>
    <dbReference type="NCBI Taxonomy" id="408172"/>
    <lineage>
        <taxon>unclassified sequences</taxon>
        <taxon>metagenomes</taxon>
        <taxon>ecological metagenomes</taxon>
    </lineage>
</organism>
<dbReference type="SUPFAM" id="SSF54106">
    <property type="entry name" value="LysM domain"/>
    <property type="match status" value="1"/>
</dbReference>
<feature type="compositionally biased region" description="Low complexity" evidence="1">
    <location>
        <begin position="1"/>
        <end position="27"/>
    </location>
</feature>
<dbReference type="Gene3D" id="3.10.350.10">
    <property type="entry name" value="LysM domain"/>
    <property type="match status" value="1"/>
</dbReference>
<feature type="region of interest" description="Disordered" evidence="1">
    <location>
        <begin position="1"/>
        <end position="33"/>
    </location>
</feature>
<dbReference type="EMBL" id="UINC01004515">
    <property type="protein sequence ID" value="SVA14889.1"/>
    <property type="molecule type" value="Genomic_DNA"/>
</dbReference>
<evidence type="ECO:0000256" key="1">
    <source>
        <dbReference type="SAM" id="MobiDB-lite"/>
    </source>
</evidence>
<reference evidence="3" key="1">
    <citation type="submission" date="2018-05" db="EMBL/GenBank/DDBJ databases">
        <authorList>
            <person name="Lanie J.A."/>
            <person name="Ng W.-L."/>
            <person name="Kazmierczak K.M."/>
            <person name="Andrzejewski T.M."/>
            <person name="Davidsen T.M."/>
            <person name="Wayne K.J."/>
            <person name="Tettelin H."/>
            <person name="Glass J.I."/>
            <person name="Rusch D."/>
            <person name="Podicherti R."/>
            <person name="Tsui H.-C.T."/>
            <person name="Winkler M.E."/>
        </authorList>
    </citation>
    <scope>NUCLEOTIDE SEQUENCE</scope>
</reference>
<dbReference type="CDD" id="cd00118">
    <property type="entry name" value="LysM"/>
    <property type="match status" value="1"/>
</dbReference>
<evidence type="ECO:0000313" key="3">
    <source>
        <dbReference type="EMBL" id="SVA14889.1"/>
    </source>
</evidence>
<sequence>MKAEPVPTATTPDPSVTVTPTPQTSDPGDNPPTDYITFDPIGDEATIGYTALGPASGESELIFDRAHPFQGLDFFCVPYPPVREEEVDMTVVVERGDYLSRIADRYDVTVEELVRLNDIADPNLLFVGQELLVGEKVPAGVGPQAMGRGITTEAVTIVQLRTRLEELDQLGFGTETGDLVSMFEAFVGIVNDECWGLHGRRLDLRLVEASALGGTGVDLDTLRNAACLEATKSIPAVIVLNASGLVGTASYCITVDNQTAFVSSDPQPSSTAAAADGRLLSDTFGAEQAMELMVTTVDQAGLLDGQNIVVIAPDTPTQAQSVEVGLTDTLRRLGHNPAVHLIGCEGTVWCRTGLETAVARMAAQGVDVVFPTLNLVSLPELVVAMVASGAPKPLIVQSAFNQHGTDGAAELVLRYGGPEAARFYDGAVFVSHLDTGRHRLGGYSLQAFDEMCNDEYSRVTGQARADALQRDDAVYDTVARTCAMVRYVARALYDAGPNPTRRAVHEALGALGPVDSPGMLPGSFTPGKSNRPDLVQVLTYEYPCRHGSGYRTFGNGPGGCMIPTAEVRAVN</sequence>
<accession>A0A381TGF0</accession>
<dbReference type="InterPro" id="IPR036779">
    <property type="entry name" value="LysM_dom_sf"/>
</dbReference>
<dbReference type="SUPFAM" id="SSF53822">
    <property type="entry name" value="Periplasmic binding protein-like I"/>
    <property type="match status" value="1"/>
</dbReference>
<feature type="domain" description="LysM" evidence="2">
    <location>
        <begin position="89"/>
        <end position="133"/>
    </location>
</feature>
<dbReference type="AlphaFoldDB" id="A0A381TGF0"/>
<name>A0A381TGF0_9ZZZZ</name>
<dbReference type="SMART" id="SM00257">
    <property type="entry name" value="LysM"/>
    <property type="match status" value="1"/>
</dbReference>
<proteinExistence type="predicted"/>
<evidence type="ECO:0000259" key="2">
    <source>
        <dbReference type="PROSITE" id="PS51782"/>
    </source>
</evidence>
<gene>
    <name evidence="3" type="ORF">METZ01_LOCUS67743</name>
</gene>
<dbReference type="Pfam" id="PF01476">
    <property type="entry name" value="LysM"/>
    <property type="match status" value="1"/>
</dbReference>
<protein>
    <recommendedName>
        <fullName evidence="2">LysM domain-containing protein</fullName>
    </recommendedName>
</protein>
<dbReference type="Gene3D" id="3.40.50.2300">
    <property type="match status" value="1"/>
</dbReference>
<dbReference type="PROSITE" id="PS51782">
    <property type="entry name" value="LYSM"/>
    <property type="match status" value="1"/>
</dbReference>
<dbReference type="InterPro" id="IPR028082">
    <property type="entry name" value="Peripla_BP_I"/>
</dbReference>